<name>A0A8H6SD18_9AGAR</name>
<sequence>MPGPSNTHKGKKARRASGKKPRASIESTASSASSTRLDIRTPSPDPAGGALDVTVVVASLDDAEEHDNMQLPEDGYDFKPQEPPLRFADPEFETDAQLDAFRFNPERPFIHDPGNGHRVRSMAHFLPSFFAQPPALPSEDPLAAEFASEEVREMLLLLCNKGGVLTEEMALALWYNKSRATSRVCPACQRLYRLGDVLPEHVDDESDERPWKTPPPQLEREQQISGLCSSLCFILASYNYPAAIKYAWGTMADEMDEEVWTLLNTSPEGPQPPESIGLGMLVRMTRLHDLGLAQLVLHDDDDID</sequence>
<proteinExistence type="predicted"/>
<accession>A0A8H6SD18</accession>
<dbReference type="Proteomes" id="UP000636479">
    <property type="component" value="Unassembled WGS sequence"/>
</dbReference>
<comment type="caution">
    <text evidence="2">The sequence shown here is derived from an EMBL/GenBank/DDBJ whole genome shotgun (WGS) entry which is preliminary data.</text>
</comment>
<gene>
    <name evidence="2" type="ORF">MIND_00955400</name>
</gene>
<dbReference type="OrthoDB" id="3153997at2759"/>
<feature type="compositionally biased region" description="Basic residues" evidence="1">
    <location>
        <begin position="8"/>
        <end position="22"/>
    </location>
</feature>
<evidence type="ECO:0000313" key="2">
    <source>
        <dbReference type="EMBL" id="KAF7297223.1"/>
    </source>
</evidence>
<feature type="region of interest" description="Disordered" evidence="1">
    <location>
        <begin position="1"/>
        <end position="50"/>
    </location>
</feature>
<organism evidence="2 3">
    <name type="scientific">Mycena indigotica</name>
    <dbReference type="NCBI Taxonomy" id="2126181"/>
    <lineage>
        <taxon>Eukaryota</taxon>
        <taxon>Fungi</taxon>
        <taxon>Dikarya</taxon>
        <taxon>Basidiomycota</taxon>
        <taxon>Agaricomycotina</taxon>
        <taxon>Agaricomycetes</taxon>
        <taxon>Agaricomycetidae</taxon>
        <taxon>Agaricales</taxon>
        <taxon>Marasmiineae</taxon>
        <taxon>Mycenaceae</taxon>
        <taxon>Mycena</taxon>
    </lineage>
</organism>
<dbReference type="RefSeq" id="XP_037217582.1">
    <property type="nucleotide sequence ID" value="XM_037366170.1"/>
</dbReference>
<evidence type="ECO:0000313" key="3">
    <source>
        <dbReference type="Proteomes" id="UP000636479"/>
    </source>
</evidence>
<protein>
    <submittedName>
        <fullName evidence="2">Uncharacterized protein</fullName>
    </submittedName>
</protein>
<dbReference type="GeneID" id="59348686"/>
<dbReference type="EMBL" id="JACAZF010000008">
    <property type="protein sequence ID" value="KAF7297223.1"/>
    <property type="molecule type" value="Genomic_DNA"/>
</dbReference>
<reference evidence="2" key="1">
    <citation type="submission" date="2020-05" db="EMBL/GenBank/DDBJ databases">
        <title>Mycena genomes resolve the evolution of fungal bioluminescence.</title>
        <authorList>
            <person name="Tsai I.J."/>
        </authorList>
    </citation>
    <scope>NUCLEOTIDE SEQUENCE</scope>
    <source>
        <strain evidence="2">171206Taipei</strain>
    </source>
</reference>
<keyword evidence="3" id="KW-1185">Reference proteome</keyword>
<dbReference type="AlphaFoldDB" id="A0A8H6SD18"/>
<evidence type="ECO:0000256" key="1">
    <source>
        <dbReference type="SAM" id="MobiDB-lite"/>
    </source>
</evidence>